<sequence length="443" mass="48033">MINYVSDRFFVNVPAIRTSDRRGNMSVPKILSAADQEQPVAVIHHLAPKHAGFDDAAHAASADPGLDRAMSMFGAIADQISQTYQDLSGRVNRLANELDSVSLNRQREHEDKARIANRLKTLLQALPVGIVVLDARGSVQECNPAAVDLLGEPLHGERWVEIIQRCFAPKADDGHEVSLKDGRRLSIQTCSLENAPGQLIVLSDLTETRELQSRLSRSERLSSMGRMVASLAHQIRTPLSAAMLYAGHLSQPELDGSLRVKCAQKLMSRLTHLEQQVRDMLIFAKGDAPLAQRIACAELFTEIQAAAEPEAQRKQVPVQWSIDCGEREILCNKDALVGAVLNLFNNALEAVKGADQPQVEVILSAPGQGFICLEVRDNGVGFEPEDGPRLLEAFYTTKSHGTGLGLAVAQGVAQAHHGRFFITSGGPGLGARAILTLPARHSA</sequence>
<dbReference type="InterPro" id="IPR004358">
    <property type="entry name" value="Sig_transdc_His_kin-like_C"/>
</dbReference>
<evidence type="ECO:0000313" key="8">
    <source>
        <dbReference type="Proteomes" id="UP000000238"/>
    </source>
</evidence>
<dbReference type="InterPro" id="IPR000014">
    <property type="entry name" value="PAS"/>
</dbReference>
<dbReference type="SMART" id="SM00388">
    <property type="entry name" value="HisKA"/>
    <property type="match status" value="1"/>
</dbReference>
<dbReference type="PANTHER" id="PTHR43065:SF29">
    <property type="entry name" value="SENSOR PROTEIN KINASE FLES"/>
    <property type="match status" value="1"/>
</dbReference>
<dbReference type="EC" id="2.7.13.3" evidence="2"/>
<feature type="coiled-coil region" evidence="4">
    <location>
        <begin position="77"/>
        <end position="104"/>
    </location>
</feature>
<protein>
    <recommendedName>
        <fullName evidence="2">histidine kinase</fullName>
        <ecNumber evidence="2">2.7.13.3</ecNumber>
    </recommendedName>
</protein>
<dbReference type="KEGG" id="hch:HCH_05197"/>
<accession>Q2SBV0</accession>
<evidence type="ECO:0000259" key="5">
    <source>
        <dbReference type="PROSITE" id="PS50109"/>
    </source>
</evidence>
<evidence type="ECO:0000259" key="6">
    <source>
        <dbReference type="PROSITE" id="PS50112"/>
    </source>
</evidence>
<dbReference type="eggNOG" id="COG5000">
    <property type="taxonomic scope" value="Bacteria"/>
</dbReference>
<dbReference type="Gene3D" id="1.10.287.130">
    <property type="match status" value="1"/>
</dbReference>
<dbReference type="STRING" id="349521.HCH_05197"/>
<dbReference type="HOGENOM" id="CLU_000445_114_39_6"/>
<dbReference type="PANTHER" id="PTHR43065">
    <property type="entry name" value="SENSOR HISTIDINE KINASE"/>
    <property type="match status" value="1"/>
</dbReference>
<organism evidence="7 8">
    <name type="scientific">Hahella chejuensis (strain KCTC 2396)</name>
    <dbReference type="NCBI Taxonomy" id="349521"/>
    <lineage>
        <taxon>Bacteria</taxon>
        <taxon>Pseudomonadati</taxon>
        <taxon>Pseudomonadota</taxon>
        <taxon>Gammaproteobacteria</taxon>
        <taxon>Oceanospirillales</taxon>
        <taxon>Hahellaceae</taxon>
        <taxon>Hahella</taxon>
    </lineage>
</organism>
<dbReference type="AlphaFoldDB" id="Q2SBV0"/>
<dbReference type="Gene3D" id="3.30.450.20">
    <property type="entry name" value="PAS domain"/>
    <property type="match status" value="1"/>
</dbReference>
<dbReference type="CDD" id="cd00082">
    <property type="entry name" value="HisKA"/>
    <property type="match status" value="1"/>
</dbReference>
<dbReference type="InterPro" id="IPR036097">
    <property type="entry name" value="HisK_dim/P_sf"/>
</dbReference>
<evidence type="ECO:0000256" key="2">
    <source>
        <dbReference type="ARBA" id="ARBA00012438"/>
    </source>
</evidence>
<dbReference type="SUPFAM" id="SSF55874">
    <property type="entry name" value="ATPase domain of HSP90 chaperone/DNA topoisomerase II/histidine kinase"/>
    <property type="match status" value="1"/>
</dbReference>
<feature type="domain" description="PAS" evidence="6">
    <location>
        <begin position="115"/>
        <end position="151"/>
    </location>
</feature>
<dbReference type="PROSITE" id="PS50112">
    <property type="entry name" value="PAS"/>
    <property type="match status" value="1"/>
</dbReference>
<dbReference type="InterPro" id="IPR003661">
    <property type="entry name" value="HisK_dim/P_dom"/>
</dbReference>
<dbReference type="Gene3D" id="3.30.565.10">
    <property type="entry name" value="Histidine kinase-like ATPase, C-terminal domain"/>
    <property type="match status" value="1"/>
</dbReference>
<dbReference type="Pfam" id="PF02518">
    <property type="entry name" value="HATPase_c"/>
    <property type="match status" value="1"/>
</dbReference>
<keyword evidence="7" id="KW-0418">Kinase</keyword>
<comment type="catalytic activity">
    <reaction evidence="1">
        <text>ATP + protein L-histidine = ADP + protein N-phospho-L-histidine.</text>
        <dbReference type="EC" id="2.7.13.3"/>
    </reaction>
</comment>
<dbReference type="InterPro" id="IPR036890">
    <property type="entry name" value="HATPase_C_sf"/>
</dbReference>
<reference evidence="7 8" key="1">
    <citation type="journal article" date="2005" name="Nucleic Acids Res.">
        <title>Genomic blueprint of Hahella chejuensis, a marine microbe producing an algicidal agent.</title>
        <authorList>
            <person name="Jeong H."/>
            <person name="Yim J.H."/>
            <person name="Lee C."/>
            <person name="Choi S.-H."/>
            <person name="Park Y.K."/>
            <person name="Yoon S.H."/>
            <person name="Hur C.-G."/>
            <person name="Kang H.-Y."/>
            <person name="Kim D."/>
            <person name="Lee H.H."/>
            <person name="Park K.H."/>
            <person name="Park S.-H."/>
            <person name="Park H.-S."/>
            <person name="Lee H.K."/>
            <person name="Oh T.K."/>
            <person name="Kim J.F."/>
        </authorList>
    </citation>
    <scope>NUCLEOTIDE SEQUENCE [LARGE SCALE GENOMIC DNA]</scope>
    <source>
        <strain evidence="7 8">KCTC 2396</strain>
    </source>
</reference>
<dbReference type="Pfam" id="PF00512">
    <property type="entry name" value="HisKA"/>
    <property type="match status" value="1"/>
</dbReference>
<evidence type="ECO:0000256" key="4">
    <source>
        <dbReference type="SAM" id="Coils"/>
    </source>
</evidence>
<keyword evidence="3" id="KW-0597">Phosphoprotein</keyword>
<dbReference type="Proteomes" id="UP000000238">
    <property type="component" value="Chromosome"/>
</dbReference>
<dbReference type="SMART" id="SM00387">
    <property type="entry name" value="HATPase_c"/>
    <property type="match status" value="1"/>
</dbReference>
<dbReference type="EMBL" id="CP000155">
    <property type="protein sequence ID" value="ABC31874.1"/>
    <property type="molecule type" value="Genomic_DNA"/>
</dbReference>
<dbReference type="Pfam" id="PF13188">
    <property type="entry name" value="PAS_8"/>
    <property type="match status" value="1"/>
</dbReference>
<keyword evidence="7" id="KW-0808">Transferase</keyword>
<keyword evidence="4" id="KW-0175">Coiled coil</keyword>
<dbReference type="SUPFAM" id="SSF47384">
    <property type="entry name" value="Homodimeric domain of signal transducing histidine kinase"/>
    <property type="match status" value="1"/>
</dbReference>
<gene>
    <name evidence="7" type="ordered locus">HCH_05197</name>
</gene>
<dbReference type="InterPro" id="IPR003594">
    <property type="entry name" value="HATPase_dom"/>
</dbReference>
<proteinExistence type="predicted"/>
<keyword evidence="8" id="KW-1185">Reference proteome</keyword>
<dbReference type="CDD" id="cd00130">
    <property type="entry name" value="PAS"/>
    <property type="match status" value="1"/>
</dbReference>
<dbReference type="GO" id="GO:0000155">
    <property type="term" value="F:phosphorelay sensor kinase activity"/>
    <property type="evidence" value="ECO:0007669"/>
    <property type="project" value="InterPro"/>
</dbReference>
<dbReference type="PRINTS" id="PR00344">
    <property type="entry name" value="BCTRLSENSOR"/>
</dbReference>
<evidence type="ECO:0000313" key="7">
    <source>
        <dbReference type="EMBL" id="ABC31874.1"/>
    </source>
</evidence>
<dbReference type="InterPro" id="IPR035965">
    <property type="entry name" value="PAS-like_dom_sf"/>
</dbReference>
<dbReference type="SMART" id="SM00091">
    <property type="entry name" value="PAS"/>
    <property type="match status" value="1"/>
</dbReference>
<dbReference type="InterPro" id="IPR005467">
    <property type="entry name" value="His_kinase_dom"/>
</dbReference>
<dbReference type="SUPFAM" id="SSF55785">
    <property type="entry name" value="PYP-like sensor domain (PAS domain)"/>
    <property type="match status" value="1"/>
</dbReference>
<name>Q2SBV0_HAHCH</name>
<dbReference type="PROSITE" id="PS50109">
    <property type="entry name" value="HIS_KIN"/>
    <property type="match status" value="1"/>
</dbReference>
<evidence type="ECO:0000256" key="1">
    <source>
        <dbReference type="ARBA" id="ARBA00000085"/>
    </source>
</evidence>
<evidence type="ECO:0000256" key="3">
    <source>
        <dbReference type="ARBA" id="ARBA00022553"/>
    </source>
</evidence>
<feature type="domain" description="Histidine kinase" evidence="5">
    <location>
        <begin position="230"/>
        <end position="441"/>
    </location>
</feature>